<name>A0A4R6IFR8_9MOLU</name>
<evidence type="ECO:0000256" key="3">
    <source>
        <dbReference type="ARBA" id="ARBA00022618"/>
    </source>
</evidence>
<dbReference type="GO" id="GO:0046872">
    <property type="term" value="F:metal ion binding"/>
    <property type="evidence" value="ECO:0007669"/>
    <property type="project" value="UniProtKB-KW"/>
</dbReference>
<evidence type="ECO:0000256" key="8">
    <source>
        <dbReference type="ARBA" id="ARBA00023210"/>
    </source>
</evidence>
<evidence type="ECO:0000256" key="4">
    <source>
        <dbReference type="ARBA" id="ARBA00022723"/>
    </source>
</evidence>
<dbReference type="InterPro" id="IPR019987">
    <property type="entry name" value="GTP-bd_ribosome_bio_YsxC"/>
</dbReference>
<evidence type="ECO:0000256" key="5">
    <source>
        <dbReference type="ARBA" id="ARBA00022741"/>
    </source>
</evidence>
<evidence type="ECO:0000259" key="11">
    <source>
        <dbReference type="PROSITE" id="PS51706"/>
    </source>
</evidence>
<accession>A0A4R6IFR8</accession>
<dbReference type="Proteomes" id="UP000295518">
    <property type="component" value="Unassembled WGS sequence"/>
</dbReference>
<dbReference type="InterPro" id="IPR027417">
    <property type="entry name" value="P-loop_NTPase"/>
</dbReference>
<evidence type="ECO:0000313" key="12">
    <source>
        <dbReference type="EMBL" id="TDO20538.1"/>
    </source>
</evidence>
<dbReference type="GO" id="GO:0005525">
    <property type="term" value="F:GTP binding"/>
    <property type="evidence" value="ECO:0007669"/>
    <property type="project" value="UniProtKB-UniRule"/>
</dbReference>
<comment type="cofactor">
    <cofactor evidence="1">
        <name>Mg(2+)</name>
        <dbReference type="ChEBI" id="CHEBI:18420"/>
    </cofactor>
</comment>
<dbReference type="PROSITE" id="PS51706">
    <property type="entry name" value="G_ENGB"/>
    <property type="match status" value="1"/>
</dbReference>
<evidence type="ECO:0000313" key="13">
    <source>
        <dbReference type="Proteomes" id="UP000295518"/>
    </source>
</evidence>
<evidence type="ECO:0000256" key="7">
    <source>
        <dbReference type="ARBA" id="ARBA00023134"/>
    </source>
</evidence>
<keyword evidence="3 10" id="KW-0132">Cell division</keyword>
<evidence type="ECO:0000256" key="2">
    <source>
        <dbReference type="ARBA" id="ARBA00009638"/>
    </source>
</evidence>
<gene>
    <name evidence="10" type="primary">engB</name>
    <name evidence="12" type="ORF">EI74_0374</name>
</gene>
<dbReference type="RefSeq" id="WP_094254539.1">
    <property type="nucleotide sequence ID" value="NZ_NNCE01000002.1"/>
</dbReference>
<keyword evidence="9 10" id="KW-0131">Cell cycle</keyword>
<keyword evidence="5 10" id="KW-0547">Nucleotide-binding</keyword>
<dbReference type="EMBL" id="SNWN01000010">
    <property type="protein sequence ID" value="TDO20538.1"/>
    <property type="molecule type" value="Genomic_DNA"/>
</dbReference>
<evidence type="ECO:0000256" key="9">
    <source>
        <dbReference type="ARBA" id="ARBA00023306"/>
    </source>
</evidence>
<dbReference type="OrthoDB" id="9804921at2"/>
<keyword evidence="6" id="KW-0460">Magnesium</keyword>
<dbReference type="InterPro" id="IPR030393">
    <property type="entry name" value="G_ENGB_dom"/>
</dbReference>
<evidence type="ECO:0000256" key="6">
    <source>
        <dbReference type="ARBA" id="ARBA00022842"/>
    </source>
</evidence>
<dbReference type="Gene3D" id="3.40.50.300">
    <property type="entry name" value="P-loop containing nucleotide triphosphate hydrolases"/>
    <property type="match status" value="1"/>
</dbReference>
<dbReference type="NCBIfam" id="TIGR03598">
    <property type="entry name" value="GTPase_YsxC"/>
    <property type="match status" value="1"/>
</dbReference>
<dbReference type="InterPro" id="IPR006073">
    <property type="entry name" value="GTP-bd"/>
</dbReference>
<keyword evidence="4" id="KW-0479">Metal-binding</keyword>
<dbReference type="AlphaFoldDB" id="A0A4R6IFR8"/>
<reference evidence="12 13" key="1">
    <citation type="submission" date="2019-03" db="EMBL/GenBank/DDBJ databases">
        <title>Genomic Encyclopedia of Archaeal and Bacterial Type Strains, Phase II (KMG-II): from individual species to whole genera.</title>
        <authorList>
            <person name="Goeker M."/>
        </authorList>
    </citation>
    <scope>NUCLEOTIDE SEQUENCE [LARGE SCALE GENOMIC DNA]</scope>
    <source>
        <strain evidence="12 13">ATCC 700618</strain>
    </source>
</reference>
<keyword evidence="13" id="KW-1185">Reference proteome</keyword>
<dbReference type="PANTHER" id="PTHR11649:SF13">
    <property type="entry name" value="ENGB-TYPE G DOMAIN-CONTAINING PROTEIN"/>
    <property type="match status" value="1"/>
</dbReference>
<dbReference type="HAMAP" id="MF_00321">
    <property type="entry name" value="GTPase_EngB"/>
    <property type="match status" value="1"/>
</dbReference>
<keyword evidence="8 10" id="KW-0717">Septation</keyword>
<dbReference type="CDD" id="cd01876">
    <property type="entry name" value="YihA_EngB"/>
    <property type="match status" value="1"/>
</dbReference>
<comment type="function">
    <text evidence="10">Necessary for normal cell division and for the maintenance of normal septation.</text>
</comment>
<dbReference type="PANTHER" id="PTHR11649">
    <property type="entry name" value="MSS1/TRME-RELATED GTP-BINDING PROTEIN"/>
    <property type="match status" value="1"/>
</dbReference>
<comment type="similarity">
    <text evidence="2 10">Belongs to the TRAFAC class TrmE-Era-EngA-EngB-Septin-like GTPase superfamily. EngB GTPase family.</text>
</comment>
<sequence length="184" mass="21371">MWKFIKSSSSKDNWFKHNGSEACFLGRSNVGKSSLLNALANQKIARTSNTPGRTRLVNFFESDSKKIIVDLPGYGYAKMSKVNQIKLWKMINEYISEREQLNMIFLLIDSRRGIQEEEIEIMKTFNDLKKAFTLVFTKVDKINQSQLHKIKQEVSLLEFNPEVVYTSSEKRKNIKNLLSILEQI</sequence>
<dbReference type="Pfam" id="PF01926">
    <property type="entry name" value="MMR_HSR1"/>
    <property type="match status" value="1"/>
</dbReference>
<keyword evidence="7 10" id="KW-0342">GTP-binding</keyword>
<proteinExistence type="inferred from homology"/>
<evidence type="ECO:0000256" key="10">
    <source>
        <dbReference type="HAMAP-Rule" id="MF_00321"/>
    </source>
</evidence>
<dbReference type="GO" id="GO:0005829">
    <property type="term" value="C:cytosol"/>
    <property type="evidence" value="ECO:0007669"/>
    <property type="project" value="TreeGrafter"/>
</dbReference>
<feature type="domain" description="EngB-type G" evidence="11">
    <location>
        <begin position="18"/>
        <end position="184"/>
    </location>
</feature>
<comment type="caution">
    <text evidence="12">The sequence shown here is derived from an EMBL/GenBank/DDBJ whole genome shotgun (WGS) entry which is preliminary data.</text>
</comment>
<protein>
    <recommendedName>
        <fullName evidence="10">Probable GTP-binding protein EngB</fullName>
    </recommendedName>
</protein>
<evidence type="ECO:0000256" key="1">
    <source>
        <dbReference type="ARBA" id="ARBA00001946"/>
    </source>
</evidence>
<dbReference type="SUPFAM" id="SSF52540">
    <property type="entry name" value="P-loop containing nucleoside triphosphate hydrolases"/>
    <property type="match status" value="1"/>
</dbReference>
<dbReference type="GO" id="GO:0000917">
    <property type="term" value="P:division septum assembly"/>
    <property type="evidence" value="ECO:0007669"/>
    <property type="project" value="UniProtKB-KW"/>
</dbReference>
<dbReference type="NCBIfam" id="TIGR00231">
    <property type="entry name" value="small_GTP"/>
    <property type="match status" value="1"/>
</dbReference>
<organism evidence="12 13">
    <name type="scientific">Mycoplasma testudineum</name>
    <dbReference type="NCBI Taxonomy" id="244584"/>
    <lineage>
        <taxon>Bacteria</taxon>
        <taxon>Bacillati</taxon>
        <taxon>Mycoplasmatota</taxon>
        <taxon>Mollicutes</taxon>
        <taxon>Mycoplasmataceae</taxon>
        <taxon>Mycoplasma</taxon>
    </lineage>
</organism>
<dbReference type="InterPro" id="IPR005225">
    <property type="entry name" value="Small_GTP-bd"/>
</dbReference>